<feature type="transmembrane region" description="Helical" evidence="12">
    <location>
        <begin position="214"/>
        <end position="233"/>
    </location>
</feature>
<comment type="caution">
    <text evidence="14">The sequence shown here is derived from an EMBL/GenBank/DDBJ whole genome shotgun (WGS) entry which is preliminary data.</text>
</comment>
<feature type="domain" description="Peptidase M50" evidence="13">
    <location>
        <begin position="54"/>
        <end position="125"/>
    </location>
</feature>
<organism evidence="14 15">
    <name type="scientific">Candidatus Neomicrothrix subdominans</name>
    <dbReference type="NCBI Taxonomy" id="2954438"/>
    <lineage>
        <taxon>Bacteria</taxon>
        <taxon>Bacillati</taxon>
        <taxon>Actinomycetota</taxon>
        <taxon>Acidimicrobiia</taxon>
        <taxon>Acidimicrobiales</taxon>
        <taxon>Microthrixaceae</taxon>
        <taxon>Candidatus Neomicrothrix</taxon>
    </lineage>
</organism>
<name>A0A936TGS2_9ACTN</name>
<evidence type="ECO:0000256" key="8">
    <source>
        <dbReference type="ARBA" id="ARBA00022833"/>
    </source>
</evidence>
<accession>A0A936TGS2</accession>
<evidence type="ECO:0000256" key="7">
    <source>
        <dbReference type="ARBA" id="ARBA00022801"/>
    </source>
</evidence>
<evidence type="ECO:0000256" key="9">
    <source>
        <dbReference type="ARBA" id="ARBA00022989"/>
    </source>
</evidence>
<sequence length="363" mass="37764">MRASLRIGRLFGVPLYIQWSVLLVGGLIAWITATSLVSRAGVETSTAVSMGLSFVVGYLASVLLHEIGHTIAARHFGIGVRRISLLFYGGAAELESAPPDPVSEFWVALAGPLASAGCAVAAVAGHRFAIGAEAWLSADILGALAWANVAMVVINLLPGFPLDGGRVMMALVWWGSGNRSLAQRAVSYSGLSLGLSLMSVSALFLWWGRPLLGLSAWWALVVGGFLVIASDVWSKRAPVLGCVGDRMGPVAPAQAAWAPSGWFLANVVDPNPAYEYFPLANESGQLVGLVSESQVRGAAASTAPGTPVSAVGWSLDQLAYSTPDEGIGEVEARRHAAASQVAMVLSAGRPVGVLNDQLEALPV</sequence>
<feature type="domain" description="Peptidase M50" evidence="13">
    <location>
        <begin position="138"/>
        <end position="191"/>
    </location>
</feature>
<evidence type="ECO:0000256" key="5">
    <source>
        <dbReference type="ARBA" id="ARBA00022692"/>
    </source>
</evidence>
<reference evidence="14 15" key="1">
    <citation type="submission" date="2020-10" db="EMBL/GenBank/DDBJ databases">
        <title>Connecting structure to function with the recovery of over 1000 high-quality activated sludge metagenome-assembled genomes encoding full-length rRNA genes using long-read sequencing.</title>
        <authorList>
            <person name="Singleton C.M."/>
            <person name="Petriglieri F."/>
            <person name="Kristensen J.M."/>
            <person name="Kirkegaard R.H."/>
            <person name="Michaelsen T.Y."/>
            <person name="Andersen M.H."/>
            <person name="Karst S.M."/>
            <person name="Dueholm M.S."/>
            <person name="Nielsen P.H."/>
            <person name="Albertsen M."/>
        </authorList>
    </citation>
    <scope>NUCLEOTIDE SEQUENCE [LARGE SCALE GENOMIC DNA]</scope>
    <source>
        <strain evidence="14">Lyne_18-Q3-R50-59_MAXAC.006</strain>
    </source>
</reference>
<keyword evidence="7" id="KW-0378">Hydrolase</keyword>
<evidence type="ECO:0000256" key="11">
    <source>
        <dbReference type="ARBA" id="ARBA00023136"/>
    </source>
</evidence>
<evidence type="ECO:0000256" key="10">
    <source>
        <dbReference type="ARBA" id="ARBA00023049"/>
    </source>
</evidence>
<feature type="transmembrane region" description="Helical" evidence="12">
    <location>
        <begin position="105"/>
        <end position="124"/>
    </location>
</feature>
<dbReference type="InterPro" id="IPR008915">
    <property type="entry name" value="Peptidase_M50"/>
</dbReference>
<keyword evidence="5 12" id="KW-0812">Transmembrane</keyword>
<dbReference type="GO" id="GO:0046872">
    <property type="term" value="F:metal ion binding"/>
    <property type="evidence" value="ECO:0007669"/>
    <property type="project" value="UniProtKB-KW"/>
</dbReference>
<feature type="transmembrane region" description="Helical" evidence="12">
    <location>
        <begin position="144"/>
        <end position="164"/>
    </location>
</feature>
<dbReference type="Pfam" id="PF02163">
    <property type="entry name" value="Peptidase_M50"/>
    <property type="match status" value="2"/>
</dbReference>
<keyword evidence="10" id="KW-0482">Metalloprotease</keyword>
<comment type="cofactor">
    <cofactor evidence="1">
        <name>Zn(2+)</name>
        <dbReference type="ChEBI" id="CHEBI:29105"/>
    </cofactor>
</comment>
<evidence type="ECO:0000313" key="15">
    <source>
        <dbReference type="Proteomes" id="UP000727993"/>
    </source>
</evidence>
<feature type="transmembrane region" description="Helical" evidence="12">
    <location>
        <begin position="185"/>
        <end position="208"/>
    </location>
</feature>
<keyword evidence="6" id="KW-0479">Metal-binding</keyword>
<evidence type="ECO:0000313" key="14">
    <source>
        <dbReference type="EMBL" id="MBK9298020.1"/>
    </source>
</evidence>
<dbReference type="GO" id="GO:0008237">
    <property type="term" value="F:metallopeptidase activity"/>
    <property type="evidence" value="ECO:0007669"/>
    <property type="project" value="UniProtKB-KW"/>
</dbReference>
<dbReference type="PANTHER" id="PTHR39188:SF3">
    <property type="entry name" value="STAGE IV SPORULATION PROTEIN FB"/>
    <property type="match status" value="1"/>
</dbReference>
<evidence type="ECO:0000256" key="2">
    <source>
        <dbReference type="ARBA" id="ARBA00004141"/>
    </source>
</evidence>
<evidence type="ECO:0000256" key="12">
    <source>
        <dbReference type="SAM" id="Phobius"/>
    </source>
</evidence>
<evidence type="ECO:0000256" key="4">
    <source>
        <dbReference type="ARBA" id="ARBA00022670"/>
    </source>
</evidence>
<dbReference type="GO" id="GO:0016020">
    <property type="term" value="C:membrane"/>
    <property type="evidence" value="ECO:0007669"/>
    <property type="project" value="UniProtKB-SubCell"/>
</dbReference>
<keyword evidence="4 14" id="KW-0645">Protease</keyword>
<feature type="transmembrane region" description="Helical" evidence="12">
    <location>
        <begin position="45"/>
        <end position="64"/>
    </location>
</feature>
<evidence type="ECO:0000256" key="3">
    <source>
        <dbReference type="ARBA" id="ARBA00007931"/>
    </source>
</evidence>
<comment type="similarity">
    <text evidence="3">Belongs to the peptidase M50B family.</text>
</comment>
<gene>
    <name evidence="14" type="ORF">IPN02_14540</name>
</gene>
<dbReference type="SUPFAM" id="SSF55486">
    <property type="entry name" value="Metalloproteases ('zincins'), catalytic domain"/>
    <property type="match status" value="1"/>
</dbReference>
<dbReference type="Proteomes" id="UP000727993">
    <property type="component" value="Unassembled WGS sequence"/>
</dbReference>
<keyword evidence="11 12" id="KW-0472">Membrane</keyword>
<proteinExistence type="inferred from homology"/>
<protein>
    <submittedName>
        <fullName evidence="14">Site-2 protease family protein</fullName>
    </submittedName>
</protein>
<comment type="subcellular location">
    <subcellularLocation>
        <location evidence="2">Membrane</location>
        <topology evidence="2">Multi-pass membrane protein</topology>
    </subcellularLocation>
</comment>
<evidence type="ECO:0000259" key="13">
    <source>
        <dbReference type="Pfam" id="PF02163"/>
    </source>
</evidence>
<dbReference type="EMBL" id="JADJZA010000008">
    <property type="protein sequence ID" value="MBK9298020.1"/>
    <property type="molecule type" value="Genomic_DNA"/>
</dbReference>
<keyword evidence="9 12" id="KW-1133">Transmembrane helix</keyword>
<keyword evidence="8" id="KW-0862">Zinc</keyword>
<dbReference type="GO" id="GO:0006508">
    <property type="term" value="P:proteolysis"/>
    <property type="evidence" value="ECO:0007669"/>
    <property type="project" value="UniProtKB-KW"/>
</dbReference>
<evidence type="ECO:0000256" key="1">
    <source>
        <dbReference type="ARBA" id="ARBA00001947"/>
    </source>
</evidence>
<dbReference type="PANTHER" id="PTHR39188">
    <property type="entry name" value="MEMBRANE-ASSOCIATED ZINC METALLOPROTEASE M50B"/>
    <property type="match status" value="1"/>
</dbReference>
<dbReference type="AlphaFoldDB" id="A0A936TGS2"/>
<feature type="transmembrane region" description="Helical" evidence="12">
    <location>
        <begin position="12"/>
        <end position="33"/>
    </location>
</feature>
<evidence type="ECO:0000256" key="6">
    <source>
        <dbReference type="ARBA" id="ARBA00022723"/>
    </source>
</evidence>